<dbReference type="FunCoup" id="A7SBE9">
    <property type="interactions" value="3"/>
</dbReference>
<dbReference type="InterPro" id="IPR009025">
    <property type="entry name" value="RBP11-like_dimer"/>
</dbReference>
<evidence type="ECO:0000256" key="3">
    <source>
        <dbReference type="ARBA" id="ARBA00022478"/>
    </source>
</evidence>
<comment type="subcellular location">
    <subcellularLocation>
        <location evidence="1">Nucleus</location>
    </subcellularLocation>
</comment>
<dbReference type="PANTHER" id="PTHR13946:SF28">
    <property type="entry name" value="DNA-DIRECTED RNA POLYMERASES I AND III SUBUNIT RPAC2"/>
    <property type="match status" value="1"/>
</dbReference>
<dbReference type="OrthoDB" id="510325at2759"/>
<dbReference type="PROSITE" id="PS01154">
    <property type="entry name" value="RNA_POL_L_13KD"/>
    <property type="match status" value="1"/>
</dbReference>
<dbReference type="InterPro" id="IPR036603">
    <property type="entry name" value="RBP11-like"/>
</dbReference>
<accession>A7SBE9</accession>
<dbReference type="GO" id="GO:0046983">
    <property type="term" value="F:protein dimerization activity"/>
    <property type="evidence" value="ECO:0007669"/>
    <property type="project" value="InterPro"/>
</dbReference>
<dbReference type="Gene3D" id="3.30.1360.10">
    <property type="entry name" value="RNA polymerase, RBP11-like subunit"/>
    <property type="match status" value="1"/>
</dbReference>
<dbReference type="FunFam" id="3.30.1360.10:FF:000006">
    <property type="entry name" value="DNA-directed RNA polymerases I and III subunit RPAC2"/>
    <property type="match status" value="1"/>
</dbReference>
<dbReference type="HAMAP" id="MF_00261">
    <property type="entry name" value="RNApol_arch_Rpo11"/>
    <property type="match status" value="1"/>
</dbReference>
<reference evidence="9 10" key="1">
    <citation type="journal article" date="2007" name="Science">
        <title>Sea anemone genome reveals ancestral eumetazoan gene repertoire and genomic organization.</title>
        <authorList>
            <person name="Putnam N.H."/>
            <person name="Srivastava M."/>
            <person name="Hellsten U."/>
            <person name="Dirks B."/>
            <person name="Chapman J."/>
            <person name="Salamov A."/>
            <person name="Terry A."/>
            <person name="Shapiro H."/>
            <person name="Lindquist E."/>
            <person name="Kapitonov V.V."/>
            <person name="Jurka J."/>
            <person name="Genikhovich G."/>
            <person name="Grigoriev I.V."/>
            <person name="Lucas S.M."/>
            <person name="Steele R.E."/>
            <person name="Finnerty J.R."/>
            <person name="Technau U."/>
            <person name="Martindale M.Q."/>
            <person name="Rokhsar D.S."/>
        </authorList>
    </citation>
    <scope>NUCLEOTIDE SEQUENCE [LARGE SCALE GENOMIC DNA]</scope>
    <source>
        <strain evidence="10">CH2 X CH6</strain>
    </source>
</reference>
<dbReference type="SUPFAM" id="SSF55257">
    <property type="entry name" value="RBP11-like subunits of RNA polymerase"/>
    <property type="match status" value="1"/>
</dbReference>
<keyword evidence="5" id="KW-0539">Nucleus</keyword>
<protein>
    <recommendedName>
        <fullName evidence="2">DNA-directed RNA polymerases I and III subunit RPAC2</fullName>
    </recommendedName>
    <alternativeName>
        <fullName evidence="7">DNA-directed RNA polymerase I subunit D</fullName>
    </alternativeName>
</protein>
<keyword evidence="3" id="KW-0240">DNA-directed RNA polymerase</keyword>
<dbReference type="GO" id="GO:0005666">
    <property type="term" value="C:RNA polymerase III complex"/>
    <property type="evidence" value="ECO:0000318"/>
    <property type="project" value="GO_Central"/>
</dbReference>
<evidence type="ECO:0000256" key="2">
    <source>
        <dbReference type="ARBA" id="ARBA00022079"/>
    </source>
</evidence>
<organism evidence="9 10">
    <name type="scientific">Nematostella vectensis</name>
    <name type="common">Starlet sea anemone</name>
    <dbReference type="NCBI Taxonomy" id="45351"/>
    <lineage>
        <taxon>Eukaryota</taxon>
        <taxon>Metazoa</taxon>
        <taxon>Cnidaria</taxon>
        <taxon>Anthozoa</taxon>
        <taxon>Hexacorallia</taxon>
        <taxon>Actiniaria</taxon>
        <taxon>Edwardsiidae</taxon>
        <taxon>Nematostella</taxon>
    </lineage>
</organism>
<name>A7SBE9_NEMVE</name>
<evidence type="ECO:0000256" key="7">
    <source>
        <dbReference type="ARBA" id="ARBA00031757"/>
    </source>
</evidence>
<dbReference type="InterPro" id="IPR033898">
    <property type="entry name" value="RNAP_AC19"/>
</dbReference>
<evidence type="ECO:0000256" key="6">
    <source>
        <dbReference type="ARBA" id="ARBA00025751"/>
    </source>
</evidence>
<dbReference type="GO" id="GO:0006362">
    <property type="term" value="P:transcription elongation by RNA polymerase I"/>
    <property type="evidence" value="ECO:0000318"/>
    <property type="project" value="GO_Central"/>
</dbReference>
<dbReference type="PhylomeDB" id="A7SBE9"/>
<dbReference type="GO" id="GO:0005736">
    <property type="term" value="C:RNA polymerase I complex"/>
    <property type="evidence" value="ECO:0000318"/>
    <property type="project" value="GO_Central"/>
</dbReference>
<feature type="non-terminal residue" evidence="9">
    <location>
        <position position="1"/>
    </location>
</feature>
<evidence type="ECO:0000313" key="9">
    <source>
        <dbReference type="EMBL" id="EDO38993.1"/>
    </source>
</evidence>
<dbReference type="InterPro" id="IPR008193">
    <property type="entry name" value="RNA_pol_Rpb11_13-16kDa_CS"/>
</dbReference>
<dbReference type="STRING" id="45351.A7SBE9"/>
<dbReference type="PANTHER" id="PTHR13946">
    <property type="entry name" value="DNA-DIRECTED RNA POLYMERASE I,II,III"/>
    <property type="match status" value="1"/>
</dbReference>
<evidence type="ECO:0000256" key="4">
    <source>
        <dbReference type="ARBA" id="ARBA00023163"/>
    </source>
</evidence>
<dbReference type="CDD" id="cd07029">
    <property type="entry name" value="RNAP_I_III_AC19"/>
    <property type="match status" value="1"/>
</dbReference>
<dbReference type="Proteomes" id="UP000001593">
    <property type="component" value="Unassembled WGS sequence"/>
</dbReference>
<evidence type="ECO:0000256" key="1">
    <source>
        <dbReference type="ARBA" id="ARBA00004123"/>
    </source>
</evidence>
<sequence>DESCMTFVLHDEDHTLGNSLRYIIMKNPDVKFCGYSIPHPSESKINLRIQTHGTPASDVLRRGLSELTAMCEHALAAFEVNLVQA</sequence>
<dbReference type="HOGENOM" id="CLU_090381_4_2_1"/>
<dbReference type="KEGG" id="nve:5510607"/>
<keyword evidence="10" id="KW-1185">Reference proteome</keyword>
<gene>
    <name evidence="9" type="ORF">NEMVEDRAFT_v1g112100</name>
</gene>
<dbReference type="InParanoid" id="A7SBE9"/>
<dbReference type="Pfam" id="PF13656">
    <property type="entry name" value="RNA_pol_L_2"/>
    <property type="match status" value="1"/>
</dbReference>
<dbReference type="eggNOG" id="KOG3438">
    <property type="taxonomic scope" value="Eukaryota"/>
</dbReference>
<keyword evidence="4" id="KW-0804">Transcription</keyword>
<dbReference type="GO" id="GO:0003677">
    <property type="term" value="F:DNA binding"/>
    <property type="evidence" value="ECO:0007669"/>
    <property type="project" value="InterPro"/>
</dbReference>
<evidence type="ECO:0000256" key="5">
    <source>
        <dbReference type="ARBA" id="ARBA00023242"/>
    </source>
</evidence>
<dbReference type="AlphaFoldDB" id="A7SBE9"/>
<proteinExistence type="inferred from homology"/>
<evidence type="ECO:0000313" key="10">
    <source>
        <dbReference type="Proteomes" id="UP000001593"/>
    </source>
</evidence>
<comment type="similarity">
    <text evidence="6">Belongs to the archaeal Rpo11/eukaryotic RPB11/RPC19 RNA polymerase subunit family.</text>
</comment>
<feature type="domain" description="DNA-directed RNA polymerase RBP11-like dimerisation" evidence="8">
    <location>
        <begin position="4"/>
        <end position="74"/>
    </location>
</feature>
<dbReference type="InterPro" id="IPR022905">
    <property type="entry name" value="Rpo11-like"/>
</dbReference>
<dbReference type="GO" id="GO:0003899">
    <property type="term" value="F:DNA-directed RNA polymerase activity"/>
    <property type="evidence" value="ECO:0007669"/>
    <property type="project" value="InterPro"/>
</dbReference>
<dbReference type="EMBL" id="DS469615">
    <property type="protein sequence ID" value="EDO38993.1"/>
    <property type="molecule type" value="Genomic_DNA"/>
</dbReference>
<evidence type="ECO:0000259" key="8">
    <source>
        <dbReference type="Pfam" id="PF13656"/>
    </source>
</evidence>
<dbReference type="GO" id="GO:0006383">
    <property type="term" value="P:transcription by RNA polymerase III"/>
    <property type="evidence" value="ECO:0000318"/>
    <property type="project" value="GO_Central"/>
</dbReference>
<dbReference type="OMA" id="ITHATFC"/>